<organism evidence="1 3">
    <name type="scientific">Paracoccus saliphilus</name>
    <dbReference type="NCBI Taxonomy" id="405559"/>
    <lineage>
        <taxon>Bacteria</taxon>
        <taxon>Pseudomonadati</taxon>
        <taxon>Pseudomonadota</taxon>
        <taxon>Alphaproteobacteria</taxon>
        <taxon>Rhodobacterales</taxon>
        <taxon>Paracoccaceae</taxon>
        <taxon>Paracoccus</taxon>
    </lineage>
</organism>
<evidence type="ECO:0000313" key="2">
    <source>
        <dbReference type="EMBL" id="WCR01398.1"/>
    </source>
</evidence>
<dbReference type="RefSeq" id="WP_141225771.1">
    <property type="nucleotide sequence ID" value="NZ_CP067140.1"/>
</dbReference>
<dbReference type="EMBL" id="CP067140">
    <property type="protein sequence ID" value="WCR01398.1"/>
    <property type="molecule type" value="Genomic_DNA"/>
</dbReference>
<evidence type="ECO:0000313" key="1">
    <source>
        <dbReference type="EMBL" id="SIS70006.1"/>
    </source>
</evidence>
<dbReference type="Proteomes" id="UP000186216">
    <property type="component" value="Unassembled WGS sequence"/>
</dbReference>
<dbReference type="AlphaFoldDB" id="A0AA45W2Q3"/>
<reference evidence="1 3" key="1">
    <citation type="submission" date="2017-01" db="EMBL/GenBank/DDBJ databases">
        <authorList>
            <person name="Varghese N."/>
            <person name="Submissions S."/>
        </authorList>
    </citation>
    <scope>NUCLEOTIDE SEQUENCE [LARGE SCALE GENOMIC DNA]</scope>
    <source>
        <strain evidence="1 3">DSM 18447</strain>
    </source>
</reference>
<evidence type="ECO:0000313" key="3">
    <source>
        <dbReference type="Proteomes" id="UP000186216"/>
    </source>
</evidence>
<evidence type="ECO:0000313" key="4">
    <source>
        <dbReference type="Proteomes" id="UP001215549"/>
    </source>
</evidence>
<reference evidence="2 4" key="2">
    <citation type="submission" date="2021-01" db="EMBL/GenBank/DDBJ databases">
        <title>Biogeographic distribution of Paracoccus.</title>
        <authorList>
            <person name="Hollensteiner J."/>
            <person name="Leineberger J."/>
            <person name="Brinkhoff T."/>
            <person name="Daniel R."/>
        </authorList>
    </citation>
    <scope>NUCLEOTIDE SEQUENCE [LARGE SCALE GENOMIC DNA]</scope>
    <source>
        <strain evidence="2 4">DSM 18447</strain>
    </source>
</reference>
<accession>A0AA45W2Q3</accession>
<sequence length="85" mass="9322">MKSVERLLRKTIDAGQQAGVIDEGNTRRVAVVEKAFTQFIPCLAMGEPQQSKPVDYAHTLVSSSIYGTIIPVGLFNRSADKNDNQ</sequence>
<proteinExistence type="predicted"/>
<name>A0AA45W2Q3_9RHOB</name>
<dbReference type="EMBL" id="FTOU01000003">
    <property type="protein sequence ID" value="SIS70006.1"/>
    <property type="molecule type" value="Genomic_DNA"/>
</dbReference>
<keyword evidence="4" id="KW-1185">Reference proteome</keyword>
<protein>
    <submittedName>
        <fullName evidence="1">Uncharacterized protein</fullName>
    </submittedName>
</protein>
<gene>
    <name evidence="2" type="ORF">JHX88_10575</name>
    <name evidence="1" type="ORF">SAMN05421772_10385</name>
</gene>
<dbReference type="Proteomes" id="UP001215549">
    <property type="component" value="Chromosome"/>
</dbReference>